<evidence type="ECO:0000256" key="8">
    <source>
        <dbReference type="ARBA" id="ARBA00022989"/>
    </source>
</evidence>
<dbReference type="EC" id="2.7.13.3" evidence="3"/>
<dbReference type="InterPro" id="IPR003660">
    <property type="entry name" value="HAMP_dom"/>
</dbReference>
<dbReference type="InterPro" id="IPR025919">
    <property type="entry name" value="Stimulus_sens_dom"/>
</dbReference>
<dbReference type="SMART" id="SM00387">
    <property type="entry name" value="HATPase_c"/>
    <property type="match status" value="1"/>
</dbReference>
<dbReference type="PROSITE" id="PS50109">
    <property type="entry name" value="HIS_KIN"/>
    <property type="match status" value="1"/>
</dbReference>
<evidence type="ECO:0000256" key="6">
    <source>
        <dbReference type="ARBA" id="ARBA00022692"/>
    </source>
</evidence>
<dbReference type="FunFam" id="3.30.565.10:FF:000006">
    <property type="entry name" value="Sensor histidine kinase WalK"/>
    <property type="match status" value="1"/>
</dbReference>
<dbReference type="RefSeq" id="WP_045442168.1">
    <property type="nucleotide sequence ID" value="NZ_BBIO01000001.1"/>
</dbReference>
<comment type="subcellular location">
    <subcellularLocation>
        <location evidence="2">Membrane</location>
    </subcellularLocation>
</comment>
<dbReference type="Gene3D" id="6.10.340.10">
    <property type="match status" value="1"/>
</dbReference>
<feature type="region of interest" description="Disordered" evidence="11">
    <location>
        <begin position="1"/>
        <end position="25"/>
    </location>
</feature>
<keyword evidence="4" id="KW-0597">Phosphoprotein</keyword>
<dbReference type="InterPro" id="IPR005467">
    <property type="entry name" value="His_kinase_dom"/>
</dbReference>
<dbReference type="GO" id="GO:0000155">
    <property type="term" value="F:phosphorelay sensor kinase activity"/>
    <property type="evidence" value="ECO:0007669"/>
    <property type="project" value="InterPro"/>
</dbReference>
<evidence type="ECO:0000313" key="16">
    <source>
        <dbReference type="Proteomes" id="UP000028702"/>
    </source>
</evidence>
<dbReference type="EMBL" id="BBIO01000001">
    <property type="protein sequence ID" value="GAK43912.1"/>
    <property type="molecule type" value="Genomic_DNA"/>
</dbReference>
<evidence type="ECO:0000256" key="3">
    <source>
        <dbReference type="ARBA" id="ARBA00012438"/>
    </source>
</evidence>
<dbReference type="InterPro" id="IPR003661">
    <property type="entry name" value="HisK_dim/P_dom"/>
</dbReference>
<dbReference type="SUPFAM" id="SSF47384">
    <property type="entry name" value="Homodimeric domain of signal transducing histidine kinase"/>
    <property type="match status" value="1"/>
</dbReference>
<keyword evidence="8 12" id="KW-1133">Transmembrane helix</keyword>
<dbReference type="CDD" id="cd06225">
    <property type="entry name" value="HAMP"/>
    <property type="match status" value="1"/>
</dbReference>
<dbReference type="PRINTS" id="PR00344">
    <property type="entry name" value="BCTRLSENSOR"/>
</dbReference>
<dbReference type="Pfam" id="PF02518">
    <property type="entry name" value="HATPase_c"/>
    <property type="match status" value="1"/>
</dbReference>
<keyword evidence="6 12" id="KW-0812">Transmembrane</keyword>
<keyword evidence="5" id="KW-0808">Transferase</keyword>
<dbReference type="eggNOG" id="COG2205">
    <property type="taxonomic scope" value="Bacteria"/>
</dbReference>
<feature type="domain" description="HAMP" evidence="14">
    <location>
        <begin position="311"/>
        <end position="366"/>
    </location>
</feature>
<dbReference type="InterPro" id="IPR004358">
    <property type="entry name" value="Sig_transdc_His_kin-like_C"/>
</dbReference>
<evidence type="ECO:0000256" key="4">
    <source>
        <dbReference type="ARBA" id="ARBA00022553"/>
    </source>
</evidence>
<keyword evidence="10 12" id="KW-0472">Membrane</keyword>
<dbReference type="PANTHER" id="PTHR45436">
    <property type="entry name" value="SENSOR HISTIDINE KINASE YKOH"/>
    <property type="match status" value="1"/>
</dbReference>
<sequence>MSYAARQEEEPQGKSRQDAAEEASSRPLSAAGRLWSTLSAAFRRFLLQSRFASLTRRIVVFNLVALCLLGAGILYLNQFRQGLIDARKQSLMTQAQIIAGAIGETATASPLAETVDPLEQIERRGKWVNPDEYFEERDIAIIAEEAAPILRRLVLPTQTRARLYDRDGWLILDSRQLTDAGQIILFELPPPDGGDERGLFTRIFDTVRGWLPGRDLPRYREAGSQNGYIYDEVALALTGTAATMERISDRGELIVSVAVPVQRFRAVLGTLMLSTEGGDIDAIVRAERLAIVQVFLVALAVSILLSVVLAGTIAEPVRRLAEAAERVRRGKTGRVEIPDFTERRDEIGELSGSLRDMTKALYDRIDGIESFAADVAHELKNPLTSIRSAIETLDIAKTPEQRARLMDIIQHDIRRIDRLISDISDASRLDAELSRQELEDVRLDVLAETVIDLFNETGAGGAKVVQFEKPVGARADTAYSVTGVADRLGQVLRNLIDNALSFTPEGGQVHVRVSREEDRVRLTVEDEGPGVQPSSLEKIFERFHSDRPGAFGRHSGLGLSISKQIVEAHNGRIWAENREEKGARFTVELPAAEE</sequence>
<keyword evidence="9" id="KW-0902">Two-component regulatory system</keyword>
<evidence type="ECO:0000256" key="9">
    <source>
        <dbReference type="ARBA" id="ARBA00023012"/>
    </source>
</evidence>
<accession>A0A081B794</accession>
<dbReference type="SMART" id="SM00304">
    <property type="entry name" value="HAMP"/>
    <property type="match status" value="1"/>
</dbReference>
<feature type="domain" description="Histidine kinase" evidence="13">
    <location>
        <begin position="374"/>
        <end position="593"/>
    </location>
</feature>
<organism evidence="15 16">
    <name type="scientific">Tepidicaulis marinus</name>
    <dbReference type="NCBI Taxonomy" id="1333998"/>
    <lineage>
        <taxon>Bacteria</taxon>
        <taxon>Pseudomonadati</taxon>
        <taxon>Pseudomonadota</taxon>
        <taxon>Alphaproteobacteria</taxon>
        <taxon>Hyphomicrobiales</taxon>
        <taxon>Parvibaculaceae</taxon>
        <taxon>Tepidicaulis</taxon>
    </lineage>
</organism>
<evidence type="ECO:0000256" key="7">
    <source>
        <dbReference type="ARBA" id="ARBA00022777"/>
    </source>
</evidence>
<evidence type="ECO:0000259" key="14">
    <source>
        <dbReference type="PROSITE" id="PS50885"/>
    </source>
</evidence>
<name>A0A081B794_9HYPH</name>
<proteinExistence type="predicted"/>
<dbReference type="Pfam" id="PF13755">
    <property type="entry name" value="Sensor_TM1"/>
    <property type="match status" value="1"/>
</dbReference>
<evidence type="ECO:0000256" key="1">
    <source>
        <dbReference type="ARBA" id="ARBA00000085"/>
    </source>
</evidence>
<dbReference type="Pfam" id="PF13756">
    <property type="entry name" value="Stimulus_sens_1"/>
    <property type="match status" value="1"/>
</dbReference>
<dbReference type="SUPFAM" id="SSF158472">
    <property type="entry name" value="HAMP domain-like"/>
    <property type="match status" value="1"/>
</dbReference>
<gene>
    <name evidence="15" type="ORF">M2A_0411</name>
</gene>
<dbReference type="InterPro" id="IPR003594">
    <property type="entry name" value="HATPase_dom"/>
</dbReference>
<dbReference type="InterPro" id="IPR025908">
    <property type="entry name" value="Sensor_TM1"/>
</dbReference>
<dbReference type="Proteomes" id="UP000028702">
    <property type="component" value="Unassembled WGS sequence"/>
</dbReference>
<keyword evidence="16" id="KW-1185">Reference proteome</keyword>
<dbReference type="GO" id="GO:0016020">
    <property type="term" value="C:membrane"/>
    <property type="evidence" value="ECO:0007669"/>
    <property type="project" value="UniProtKB-SubCell"/>
</dbReference>
<evidence type="ECO:0000313" key="15">
    <source>
        <dbReference type="EMBL" id="GAK43912.1"/>
    </source>
</evidence>
<dbReference type="Pfam" id="PF00512">
    <property type="entry name" value="HisKA"/>
    <property type="match status" value="1"/>
</dbReference>
<dbReference type="STRING" id="1333998.M2A_0411"/>
<dbReference type="InterPro" id="IPR036097">
    <property type="entry name" value="HisK_dim/P_sf"/>
</dbReference>
<evidence type="ECO:0000256" key="2">
    <source>
        <dbReference type="ARBA" id="ARBA00004370"/>
    </source>
</evidence>
<dbReference type="Pfam" id="PF00672">
    <property type="entry name" value="HAMP"/>
    <property type="match status" value="1"/>
</dbReference>
<feature type="compositionally biased region" description="Basic and acidic residues" evidence="11">
    <location>
        <begin position="1"/>
        <end position="19"/>
    </location>
</feature>
<dbReference type="PANTHER" id="PTHR45436:SF5">
    <property type="entry name" value="SENSOR HISTIDINE KINASE TRCS"/>
    <property type="match status" value="1"/>
</dbReference>
<dbReference type="Gene3D" id="1.10.287.130">
    <property type="match status" value="1"/>
</dbReference>
<evidence type="ECO:0000256" key="11">
    <source>
        <dbReference type="SAM" id="MobiDB-lite"/>
    </source>
</evidence>
<evidence type="ECO:0000256" key="12">
    <source>
        <dbReference type="SAM" id="Phobius"/>
    </source>
</evidence>
<dbReference type="SUPFAM" id="SSF55874">
    <property type="entry name" value="ATPase domain of HSP90 chaperone/DNA topoisomerase II/histidine kinase"/>
    <property type="match status" value="1"/>
</dbReference>
<dbReference type="Gene3D" id="3.30.565.10">
    <property type="entry name" value="Histidine kinase-like ATPase, C-terminal domain"/>
    <property type="match status" value="1"/>
</dbReference>
<dbReference type="CDD" id="cd00082">
    <property type="entry name" value="HisKA"/>
    <property type="match status" value="1"/>
</dbReference>
<dbReference type="AlphaFoldDB" id="A0A081B794"/>
<protein>
    <recommendedName>
        <fullName evidence="3">histidine kinase</fullName>
        <ecNumber evidence="3">2.7.13.3</ecNumber>
    </recommendedName>
</protein>
<comment type="catalytic activity">
    <reaction evidence="1">
        <text>ATP + protein L-histidine = ADP + protein N-phospho-L-histidine.</text>
        <dbReference type="EC" id="2.7.13.3"/>
    </reaction>
</comment>
<reference evidence="15 16" key="1">
    <citation type="submission" date="2014-07" db="EMBL/GenBank/DDBJ databases">
        <title>Tepidicaulis marinum gen. nov., sp. nov., a novel marine bacterium denitrifying nitrate to nitrous oxide strictly under microaerobic conditions.</title>
        <authorList>
            <person name="Takeuchi M."/>
            <person name="Yamagishi T."/>
            <person name="Kamagata Y."/>
            <person name="Oshima K."/>
            <person name="Hattori M."/>
            <person name="Katayama T."/>
            <person name="Hanada S."/>
            <person name="Tamaki H."/>
            <person name="Marumo K."/>
            <person name="Maeda H."/>
            <person name="Nedachi M."/>
            <person name="Iwasaki W."/>
            <person name="Suwa Y."/>
            <person name="Sakata S."/>
        </authorList>
    </citation>
    <scope>NUCLEOTIDE SEQUENCE [LARGE SCALE GENOMIC DNA]</scope>
    <source>
        <strain evidence="15 16">MA2</strain>
    </source>
</reference>
<comment type="caution">
    <text evidence="15">The sequence shown here is derived from an EMBL/GenBank/DDBJ whole genome shotgun (WGS) entry which is preliminary data.</text>
</comment>
<dbReference type="InterPro" id="IPR036890">
    <property type="entry name" value="HATPase_C_sf"/>
</dbReference>
<feature type="transmembrane region" description="Helical" evidence="12">
    <location>
        <begin position="289"/>
        <end position="310"/>
    </location>
</feature>
<evidence type="ECO:0000256" key="10">
    <source>
        <dbReference type="ARBA" id="ARBA00023136"/>
    </source>
</evidence>
<evidence type="ECO:0000256" key="5">
    <source>
        <dbReference type="ARBA" id="ARBA00022679"/>
    </source>
</evidence>
<keyword evidence="7 15" id="KW-0418">Kinase</keyword>
<evidence type="ECO:0000259" key="13">
    <source>
        <dbReference type="PROSITE" id="PS50109"/>
    </source>
</evidence>
<dbReference type="PROSITE" id="PS50885">
    <property type="entry name" value="HAMP"/>
    <property type="match status" value="1"/>
</dbReference>
<dbReference type="InterPro" id="IPR050428">
    <property type="entry name" value="TCS_sensor_his_kinase"/>
</dbReference>
<dbReference type="SMART" id="SM00388">
    <property type="entry name" value="HisKA"/>
    <property type="match status" value="1"/>
</dbReference>
<dbReference type="CDD" id="cd00075">
    <property type="entry name" value="HATPase"/>
    <property type="match status" value="1"/>
</dbReference>
<feature type="transmembrane region" description="Helical" evidence="12">
    <location>
        <begin position="58"/>
        <end position="77"/>
    </location>
</feature>